<dbReference type="PANTHER" id="PTHR33653">
    <property type="entry name" value="RIBONUCLEASE VAPC2"/>
    <property type="match status" value="1"/>
</dbReference>
<comment type="function">
    <text evidence="8">Toxic component of a toxin-antitoxin (TA) system. An RNase.</text>
</comment>
<comment type="caution">
    <text evidence="10">The sequence shown here is derived from an EMBL/GenBank/DDBJ whole genome shotgun (WGS) entry which is preliminary data.</text>
</comment>
<dbReference type="GO" id="GO:0004540">
    <property type="term" value="F:RNA nuclease activity"/>
    <property type="evidence" value="ECO:0007669"/>
    <property type="project" value="InterPro"/>
</dbReference>
<evidence type="ECO:0000256" key="1">
    <source>
        <dbReference type="ARBA" id="ARBA00001946"/>
    </source>
</evidence>
<evidence type="ECO:0000256" key="7">
    <source>
        <dbReference type="ARBA" id="ARBA00038093"/>
    </source>
</evidence>
<evidence type="ECO:0000256" key="2">
    <source>
        <dbReference type="ARBA" id="ARBA00022649"/>
    </source>
</evidence>
<evidence type="ECO:0000259" key="9">
    <source>
        <dbReference type="Pfam" id="PF01850"/>
    </source>
</evidence>
<evidence type="ECO:0000256" key="6">
    <source>
        <dbReference type="ARBA" id="ARBA00022842"/>
    </source>
</evidence>
<dbReference type="GO" id="GO:0090729">
    <property type="term" value="F:toxin activity"/>
    <property type="evidence" value="ECO:0007669"/>
    <property type="project" value="UniProtKB-KW"/>
</dbReference>
<name>A0A2M7S9U8_9BACT</name>
<evidence type="ECO:0000313" key="11">
    <source>
        <dbReference type="Proteomes" id="UP000229307"/>
    </source>
</evidence>
<evidence type="ECO:0000256" key="8">
    <source>
        <dbReference type="HAMAP-Rule" id="MF_00265"/>
    </source>
</evidence>
<proteinExistence type="inferred from homology"/>
<accession>A0A2M7S9U8</accession>
<comment type="similarity">
    <text evidence="7 8">Belongs to the PINc/VapC protein family.</text>
</comment>
<dbReference type="Pfam" id="PF01850">
    <property type="entry name" value="PIN"/>
    <property type="match status" value="1"/>
</dbReference>
<sequence>MAENNGSSYVLDTSAILAFLEDEPGADVVERLLKQAGSRKFRVFASFMSFMECFYHVYMEQGEESAKKVYMNLKTLPIHRVDADEELILIAGSIKANFRLSVADSWIIATAKKKNAKLVHKDPEFEQVGKEVILLSLPYK</sequence>
<dbReference type="CDD" id="cd18689">
    <property type="entry name" value="PIN_VapC-like"/>
    <property type="match status" value="1"/>
</dbReference>
<dbReference type="Gene3D" id="3.40.50.1010">
    <property type="entry name" value="5'-nuclease"/>
    <property type="match status" value="1"/>
</dbReference>
<dbReference type="InterPro" id="IPR050556">
    <property type="entry name" value="Type_II_TA_system_RNase"/>
</dbReference>
<dbReference type="GO" id="GO:0016787">
    <property type="term" value="F:hydrolase activity"/>
    <property type="evidence" value="ECO:0007669"/>
    <property type="project" value="UniProtKB-KW"/>
</dbReference>
<feature type="binding site" evidence="8">
    <location>
        <position position="104"/>
    </location>
    <ligand>
        <name>Mg(2+)</name>
        <dbReference type="ChEBI" id="CHEBI:18420"/>
    </ligand>
</feature>
<comment type="cofactor">
    <cofactor evidence="1 8">
        <name>Mg(2+)</name>
        <dbReference type="ChEBI" id="CHEBI:18420"/>
    </cofactor>
</comment>
<feature type="domain" description="PIN" evidence="9">
    <location>
        <begin position="9"/>
        <end position="130"/>
    </location>
</feature>
<keyword evidence="4 8" id="KW-0479">Metal-binding</keyword>
<dbReference type="HAMAP" id="MF_00265">
    <property type="entry name" value="VapC_Nob1"/>
    <property type="match status" value="1"/>
</dbReference>
<keyword evidence="6 8" id="KW-0460">Magnesium</keyword>
<dbReference type="InterPro" id="IPR022907">
    <property type="entry name" value="VapC_family"/>
</dbReference>
<dbReference type="EC" id="3.1.-.-" evidence="8"/>
<feature type="binding site" evidence="8">
    <location>
        <position position="12"/>
    </location>
    <ligand>
        <name>Mg(2+)</name>
        <dbReference type="ChEBI" id="CHEBI:18420"/>
    </ligand>
</feature>
<dbReference type="InterPro" id="IPR002716">
    <property type="entry name" value="PIN_dom"/>
</dbReference>
<keyword evidence="3 8" id="KW-0540">Nuclease</keyword>
<evidence type="ECO:0000256" key="3">
    <source>
        <dbReference type="ARBA" id="ARBA00022722"/>
    </source>
</evidence>
<evidence type="ECO:0000256" key="5">
    <source>
        <dbReference type="ARBA" id="ARBA00022801"/>
    </source>
</evidence>
<protein>
    <recommendedName>
        <fullName evidence="8">Ribonuclease VapC</fullName>
        <shortName evidence="8">RNase VapC</shortName>
        <ecNumber evidence="8">3.1.-.-</ecNumber>
    </recommendedName>
    <alternativeName>
        <fullName evidence="8">Toxin VapC</fullName>
    </alternativeName>
</protein>
<keyword evidence="2 8" id="KW-1277">Toxin-antitoxin system</keyword>
<dbReference type="Proteomes" id="UP000229307">
    <property type="component" value="Unassembled WGS sequence"/>
</dbReference>
<dbReference type="PANTHER" id="PTHR33653:SF1">
    <property type="entry name" value="RIBONUCLEASE VAPC2"/>
    <property type="match status" value="1"/>
</dbReference>
<evidence type="ECO:0000313" key="10">
    <source>
        <dbReference type="EMBL" id="PIZ16218.1"/>
    </source>
</evidence>
<reference evidence="11" key="1">
    <citation type="submission" date="2017-09" db="EMBL/GenBank/DDBJ databases">
        <title>Depth-based differentiation of microbial function through sediment-hosted aquifers and enrichment of novel symbionts in the deep terrestrial subsurface.</title>
        <authorList>
            <person name="Probst A.J."/>
            <person name="Ladd B."/>
            <person name="Jarett J.K."/>
            <person name="Geller-Mcgrath D.E."/>
            <person name="Sieber C.M.K."/>
            <person name="Emerson J.B."/>
            <person name="Anantharaman K."/>
            <person name="Thomas B.C."/>
            <person name="Malmstrom R."/>
            <person name="Stieglmeier M."/>
            <person name="Klingl A."/>
            <person name="Woyke T."/>
            <person name="Ryan C.M."/>
            <person name="Banfield J.F."/>
        </authorList>
    </citation>
    <scope>NUCLEOTIDE SEQUENCE [LARGE SCALE GENOMIC DNA]</scope>
</reference>
<dbReference type="GO" id="GO:0000287">
    <property type="term" value="F:magnesium ion binding"/>
    <property type="evidence" value="ECO:0007669"/>
    <property type="project" value="UniProtKB-UniRule"/>
</dbReference>
<dbReference type="EMBL" id="PFMR01000204">
    <property type="protein sequence ID" value="PIZ16218.1"/>
    <property type="molecule type" value="Genomic_DNA"/>
</dbReference>
<gene>
    <name evidence="8" type="primary">vapC</name>
    <name evidence="10" type="ORF">COY52_07685</name>
</gene>
<dbReference type="SUPFAM" id="SSF88723">
    <property type="entry name" value="PIN domain-like"/>
    <property type="match status" value="1"/>
</dbReference>
<evidence type="ECO:0000256" key="4">
    <source>
        <dbReference type="ARBA" id="ARBA00022723"/>
    </source>
</evidence>
<organism evidence="10 11">
    <name type="scientific">Candidatus Desantisbacteria bacterium CG_4_10_14_0_8_um_filter_48_22</name>
    <dbReference type="NCBI Taxonomy" id="1974543"/>
    <lineage>
        <taxon>Bacteria</taxon>
        <taxon>Candidatus Desantisiibacteriota</taxon>
    </lineage>
</organism>
<dbReference type="InterPro" id="IPR029060">
    <property type="entry name" value="PIN-like_dom_sf"/>
</dbReference>
<keyword evidence="8" id="KW-0800">Toxin</keyword>
<keyword evidence="5 8" id="KW-0378">Hydrolase</keyword>
<dbReference type="AlphaFoldDB" id="A0A2M7S9U8"/>